<dbReference type="Gene3D" id="3.40.50.720">
    <property type="entry name" value="NAD(P)-binding Rossmann-like Domain"/>
    <property type="match status" value="1"/>
</dbReference>
<dbReference type="STRING" id="373672.SAMN05421785_102100"/>
<dbReference type="AlphaFoldDB" id="A0A1N7LAZ0"/>
<sequence length="266" mass="29453">MAVNLCAISENLCVICGLNYLCPMNQNTNKTVLILGANSDVAKQAAKQYVEKGFSVIAASRNTNSLEQFVSEHNLNSKVKVLPFDAVDFDSHQKFYDELPVKPHIVVYAAGFLVDNETALIDFKGAQQMMLVNYMGAVSILNIIAKDKNNKNLERIIGLSSLSGVRGRKSNFVYGSTKAAFTTYLAGLRQELASRNIKVNALVIGYIRTKINEGLQLNESLMMEPDYVAKHIVNAGNSFTIVPNFKWKIIYLILKMLPESLVAKLP</sequence>
<dbReference type="Proteomes" id="UP000185781">
    <property type="component" value="Unassembled WGS sequence"/>
</dbReference>
<comment type="similarity">
    <text evidence="1">Belongs to the short-chain dehydrogenases/reductases (SDR) family.</text>
</comment>
<gene>
    <name evidence="4" type="ORF">SAMN05421785_102100</name>
</gene>
<protein>
    <submittedName>
        <fullName evidence="4">Short-chain dehydrogenase</fullName>
    </submittedName>
</protein>
<dbReference type="InterPro" id="IPR002347">
    <property type="entry name" value="SDR_fam"/>
</dbReference>
<accession>A0A1N7LAZ0</accession>
<name>A0A1N7LAZ0_9FLAO</name>
<organism evidence="4 5">
    <name type="scientific">Chryseobacterium gambrini</name>
    <dbReference type="NCBI Taxonomy" id="373672"/>
    <lineage>
        <taxon>Bacteria</taxon>
        <taxon>Pseudomonadati</taxon>
        <taxon>Bacteroidota</taxon>
        <taxon>Flavobacteriia</taxon>
        <taxon>Flavobacteriales</taxon>
        <taxon>Weeksellaceae</taxon>
        <taxon>Chryseobacterium group</taxon>
        <taxon>Chryseobacterium</taxon>
    </lineage>
</organism>
<evidence type="ECO:0000256" key="3">
    <source>
        <dbReference type="ARBA" id="ARBA00023002"/>
    </source>
</evidence>
<dbReference type="PANTHER" id="PTHR43391">
    <property type="entry name" value="RETINOL DEHYDROGENASE-RELATED"/>
    <property type="match status" value="1"/>
</dbReference>
<evidence type="ECO:0000256" key="2">
    <source>
        <dbReference type="ARBA" id="ARBA00022857"/>
    </source>
</evidence>
<keyword evidence="2" id="KW-0521">NADP</keyword>
<dbReference type="GO" id="GO:0016491">
    <property type="term" value="F:oxidoreductase activity"/>
    <property type="evidence" value="ECO:0007669"/>
    <property type="project" value="UniProtKB-KW"/>
</dbReference>
<dbReference type="PANTHER" id="PTHR43391:SF14">
    <property type="entry name" value="DEHYDROGENASE_REDUCTASE SDR FAMILY PROTEIN 7-LIKE"/>
    <property type="match status" value="1"/>
</dbReference>
<evidence type="ECO:0000313" key="5">
    <source>
        <dbReference type="Proteomes" id="UP000185781"/>
    </source>
</evidence>
<evidence type="ECO:0000256" key="1">
    <source>
        <dbReference type="ARBA" id="ARBA00006484"/>
    </source>
</evidence>
<dbReference type="Pfam" id="PF00106">
    <property type="entry name" value="adh_short"/>
    <property type="match status" value="1"/>
</dbReference>
<reference evidence="4 5" key="1">
    <citation type="submission" date="2017-01" db="EMBL/GenBank/DDBJ databases">
        <authorList>
            <person name="Mah S.A."/>
            <person name="Swanson W.J."/>
            <person name="Moy G.W."/>
            <person name="Vacquier V.D."/>
        </authorList>
    </citation>
    <scope>NUCLEOTIDE SEQUENCE [LARGE SCALE GENOMIC DNA]</scope>
    <source>
        <strain evidence="4 5">DSM 18014</strain>
    </source>
</reference>
<dbReference type="PRINTS" id="PR00081">
    <property type="entry name" value="GDHRDH"/>
</dbReference>
<dbReference type="InterPro" id="IPR036291">
    <property type="entry name" value="NAD(P)-bd_dom_sf"/>
</dbReference>
<dbReference type="EMBL" id="FTOV01000002">
    <property type="protein sequence ID" value="SIS70964.1"/>
    <property type="molecule type" value="Genomic_DNA"/>
</dbReference>
<dbReference type="SUPFAM" id="SSF51735">
    <property type="entry name" value="NAD(P)-binding Rossmann-fold domains"/>
    <property type="match status" value="1"/>
</dbReference>
<keyword evidence="3" id="KW-0560">Oxidoreductase</keyword>
<proteinExistence type="inferred from homology"/>
<evidence type="ECO:0000313" key="4">
    <source>
        <dbReference type="EMBL" id="SIS70964.1"/>
    </source>
</evidence>